<gene>
    <name evidence="3" type="primary">20209847</name>
    <name evidence="2" type="ORF">HELRODRAFT_184786</name>
</gene>
<dbReference type="EMBL" id="KB097244">
    <property type="protein sequence ID" value="ESN98020.1"/>
    <property type="molecule type" value="Genomic_DNA"/>
</dbReference>
<evidence type="ECO:0000313" key="4">
    <source>
        <dbReference type="Proteomes" id="UP000015101"/>
    </source>
</evidence>
<dbReference type="AlphaFoldDB" id="T1FLZ8"/>
<accession>T1FLZ8</accession>
<dbReference type="EMBL" id="AMQM01012101">
    <property type="status" value="NOT_ANNOTATED_CDS"/>
    <property type="molecule type" value="Genomic_DNA"/>
</dbReference>
<dbReference type="CTD" id="20209847"/>
<dbReference type="Proteomes" id="UP000015101">
    <property type="component" value="Unassembled WGS sequence"/>
</dbReference>
<dbReference type="RefSeq" id="XP_009023881.1">
    <property type="nucleotide sequence ID" value="XM_009025633.1"/>
</dbReference>
<proteinExistence type="predicted"/>
<evidence type="ECO:0000313" key="3">
    <source>
        <dbReference type="EnsemblMetazoa" id="HelroP184786"/>
    </source>
</evidence>
<feature type="chain" id="PRO_5010980804" evidence="1">
    <location>
        <begin position="22"/>
        <end position="302"/>
    </location>
</feature>
<dbReference type="InParanoid" id="T1FLZ8"/>
<dbReference type="GeneID" id="20209847"/>
<feature type="signal peptide" evidence="1">
    <location>
        <begin position="1"/>
        <end position="21"/>
    </location>
</feature>
<evidence type="ECO:0000256" key="1">
    <source>
        <dbReference type="SAM" id="SignalP"/>
    </source>
</evidence>
<dbReference type="HOGENOM" id="CLU_923089_0_0_1"/>
<reference evidence="2 4" key="2">
    <citation type="journal article" date="2013" name="Nature">
        <title>Insights into bilaterian evolution from three spiralian genomes.</title>
        <authorList>
            <person name="Simakov O."/>
            <person name="Marletaz F."/>
            <person name="Cho S.J."/>
            <person name="Edsinger-Gonzales E."/>
            <person name="Havlak P."/>
            <person name="Hellsten U."/>
            <person name="Kuo D.H."/>
            <person name="Larsson T."/>
            <person name="Lv J."/>
            <person name="Arendt D."/>
            <person name="Savage R."/>
            <person name="Osoegawa K."/>
            <person name="de Jong P."/>
            <person name="Grimwood J."/>
            <person name="Chapman J.A."/>
            <person name="Shapiro H."/>
            <person name="Aerts A."/>
            <person name="Otillar R.P."/>
            <person name="Terry A.Y."/>
            <person name="Boore J.L."/>
            <person name="Grigoriev I.V."/>
            <person name="Lindberg D.R."/>
            <person name="Seaver E.C."/>
            <person name="Weisblat D.A."/>
            <person name="Putnam N.H."/>
            <person name="Rokhsar D.S."/>
        </authorList>
    </citation>
    <scope>NUCLEOTIDE SEQUENCE</scope>
</reference>
<dbReference type="EnsemblMetazoa" id="HelroT184786">
    <property type="protein sequence ID" value="HelroP184786"/>
    <property type="gene ID" value="HelroG184786"/>
</dbReference>
<dbReference type="KEGG" id="hro:HELRODRAFT_184786"/>
<evidence type="ECO:0000313" key="2">
    <source>
        <dbReference type="EMBL" id="ESN98020.1"/>
    </source>
</evidence>
<reference evidence="3" key="3">
    <citation type="submission" date="2015-06" db="UniProtKB">
        <authorList>
            <consortium name="EnsemblMetazoa"/>
        </authorList>
    </citation>
    <scope>IDENTIFICATION</scope>
</reference>
<reference evidence="4" key="1">
    <citation type="submission" date="2012-12" db="EMBL/GenBank/DDBJ databases">
        <authorList>
            <person name="Hellsten U."/>
            <person name="Grimwood J."/>
            <person name="Chapman J.A."/>
            <person name="Shapiro H."/>
            <person name="Aerts A."/>
            <person name="Otillar R.P."/>
            <person name="Terry A.Y."/>
            <person name="Boore J.L."/>
            <person name="Simakov O."/>
            <person name="Marletaz F."/>
            <person name="Cho S.-J."/>
            <person name="Edsinger-Gonzales E."/>
            <person name="Havlak P."/>
            <person name="Kuo D.-H."/>
            <person name="Larsson T."/>
            <person name="Lv J."/>
            <person name="Arendt D."/>
            <person name="Savage R."/>
            <person name="Osoegawa K."/>
            <person name="de Jong P."/>
            <person name="Lindberg D.R."/>
            <person name="Seaver E.C."/>
            <person name="Weisblat D.A."/>
            <person name="Putnam N.H."/>
            <person name="Grigoriev I.V."/>
            <person name="Rokhsar D.S."/>
        </authorList>
    </citation>
    <scope>NUCLEOTIDE SEQUENCE</scope>
</reference>
<sequence>MKMKKIYLTFSMFTLTQFIHAQSIWTPSGTDISTTTSGNCEIGLKLQVKGGEIEMPTVSPTSIRYIRGVAPLGVLGLYVNTSPTDGANVEVFGDAHGTFNGQVHYNSYHNALGAGSLDEYGHIFQNNTSGTTSAWIPQIGIMKNGKVIISDNLPALAPQDYLTVKRSIGLEAPEGTYRGISGHTTQGSAGIYANYFSTNSAGIEAFGILHNAFPGAIHASSYGDYTGITEKAFSFVNFTPSTNTYHTNISITKEGEMIIAKDRSIADIKNGDILTVKDNIGFLSNTNGSRRAVNGNTKDSWL</sequence>
<keyword evidence="1" id="KW-0732">Signal</keyword>
<organism evidence="3 4">
    <name type="scientific">Helobdella robusta</name>
    <name type="common">Californian leech</name>
    <dbReference type="NCBI Taxonomy" id="6412"/>
    <lineage>
        <taxon>Eukaryota</taxon>
        <taxon>Metazoa</taxon>
        <taxon>Spiralia</taxon>
        <taxon>Lophotrochozoa</taxon>
        <taxon>Annelida</taxon>
        <taxon>Clitellata</taxon>
        <taxon>Hirudinea</taxon>
        <taxon>Rhynchobdellida</taxon>
        <taxon>Glossiphoniidae</taxon>
        <taxon>Helobdella</taxon>
    </lineage>
</organism>
<protein>
    <submittedName>
        <fullName evidence="2 3">Uncharacterized protein</fullName>
    </submittedName>
</protein>
<keyword evidence="4" id="KW-1185">Reference proteome</keyword>
<name>T1FLZ8_HELRO</name>